<dbReference type="AlphaFoldDB" id="A0A0H3W555"/>
<dbReference type="EMBL" id="KR338956">
    <property type="protein sequence ID" value="AKJ85736.1"/>
    <property type="molecule type" value="Genomic_DNA"/>
</dbReference>
<proteinExistence type="inferred from homology"/>
<feature type="transmembrane region" description="Helical" evidence="2">
    <location>
        <begin position="125"/>
        <end position="148"/>
    </location>
</feature>
<keyword evidence="2" id="KW-1278">Translocase</keyword>
<keyword evidence="2 3" id="KW-0496">Mitochondrion</keyword>
<reference evidence="3" key="1">
    <citation type="journal article" date="2015" name="Mitochondrial DNA">
        <title>Mitochondrial genome sequences of landsnails Aegista diversifamilia and Dolicheulota formosensis (Gastropoda: Pulmonata: Stylommatophora).</title>
        <authorList>
            <person name="Huang C.W."/>
            <person name="Lin S.M."/>
            <person name="Wu W.L."/>
        </authorList>
    </citation>
    <scope>NUCLEOTIDE SEQUENCE</scope>
    <source>
        <tissue evidence="3">Foot tissue</tissue>
    </source>
</reference>
<keyword evidence="2" id="KW-0472">Membrane</keyword>
<dbReference type="EC" id="7.1.1.2" evidence="2"/>
<keyword evidence="2" id="KW-0249">Electron transport</keyword>
<comment type="function">
    <text evidence="2">Core subunit of the mitochondrial membrane respiratory chain NADH dehydrogenase (Complex I) which catalyzes electron transfer from NADH through the respiratory chain, using ubiquinone as an electron acceptor. Essential for the catalytic activity and assembly of complex I.</text>
</comment>
<dbReference type="GeneID" id="25019682"/>
<accession>A0A0H3W555</accession>
<comment type="similarity">
    <text evidence="2">Belongs to the complex I subunit 6 family.</text>
</comment>
<keyword evidence="2" id="KW-0679">Respiratory chain</keyword>
<keyword evidence="2" id="KW-1133">Transmembrane helix</keyword>
<feature type="transmembrane region" description="Helical" evidence="2">
    <location>
        <begin position="87"/>
        <end position="105"/>
    </location>
</feature>
<dbReference type="Pfam" id="PF00499">
    <property type="entry name" value="Oxidored_q3"/>
    <property type="match status" value="1"/>
</dbReference>
<gene>
    <name evidence="3" type="primary">ND6</name>
</gene>
<protein>
    <recommendedName>
        <fullName evidence="1 2">NADH-ubiquinone oxidoreductase chain 6</fullName>
        <ecNumber evidence="2">7.1.1.2</ecNumber>
    </recommendedName>
</protein>
<geneLocation type="mitochondrion" evidence="3"/>
<feature type="transmembrane region" description="Helical" evidence="2">
    <location>
        <begin position="56"/>
        <end position="75"/>
    </location>
</feature>
<name>A0A0H3W555_DOLFO</name>
<feature type="transmembrane region" description="Helical" evidence="2">
    <location>
        <begin position="31"/>
        <end position="50"/>
    </location>
</feature>
<sequence length="158" mass="17680">MSWIYFLGVCVFFFMVWLMFLLVVSSSPANSLLFFMGVVISSMCLFYFMLSDMLCYLIFLVYIGGLLVLLIYMVMISSNMVSPSSKSFLYTGLFSLSLMVLSLITDENKSTSNPISSFDLPFDSSLVVVMGLLLFYLFLYLCSVVSVGGRSMNIGNIS</sequence>
<comment type="catalytic activity">
    <reaction evidence="2">
        <text>a ubiquinone + NADH + 5 H(+)(in) = a ubiquinol + NAD(+) + 4 H(+)(out)</text>
        <dbReference type="Rhea" id="RHEA:29091"/>
        <dbReference type="Rhea" id="RHEA-COMP:9565"/>
        <dbReference type="Rhea" id="RHEA-COMP:9566"/>
        <dbReference type="ChEBI" id="CHEBI:15378"/>
        <dbReference type="ChEBI" id="CHEBI:16389"/>
        <dbReference type="ChEBI" id="CHEBI:17976"/>
        <dbReference type="ChEBI" id="CHEBI:57540"/>
        <dbReference type="ChEBI" id="CHEBI:57945"/>
        <dbReference type="EC" id="7.1.1.2"/>
    </reaction>
</comment>
<keyword evidence="2" id="KW-0520">NAD</keyword>
<dbReference type="Gene3D" id="1.20.120.1200">
    <property type="entry name" value="NADH-ubiquinone/plastoquinone oxidoreductase chain 6, subunit NuoJ"/>
    <property type="match status" value="1"/>
</dbReference>
<evidence type="ECO:0000256" key="2">
    <source>
        <dbReference type="RuleBase" id="RU004430"/>
    </source>
</evidence>
<dbReference type="CTD" id="4541"/>
<reference evidence="3" key="2">
    <citation type="submission" date="2015-04" db="EMBL/GenBank/DDBJ databases">
        <authorList>
            <person name="Huang C.-W."/>
            <person name="Lin S.-M."/>
            <person name="Wu W.-L."/>
        </authorList>
    </citation>
    <scope>NUCLEOTIDE SEQUENCE</scope>
    <source>
        <tissue evidence="3">Foot tissue</tissue>
    </source>
</reference>
<comment type="subcellular location">
    <subcellularLocation>
        <location evidence="2">Mitochondrion membrane</location>
        <topology evidence="2">Multi-pass membrane protein</topology>
    </subcellularLocation>
</comment>
<evidence type="ECO:0000313" key="3">
    <source>
        <dbReference type="EMBL" id="AKJ85736.1"/>
    </source>
</evidence>
<dbReference type="RefSeq" id="YP_009158069.1">
    <property type="nucleotide sequence ID" value="NC_027493.1"/>
</dbReference>
<dbReference type="InterPro" id="IPR001457">
    <property type="entry name" value="NADH_UbQ/plastoQ_OxRdtase_su6"/>
</dbReference>
<keyword evidence="2" id="KW-0813">Transport</keyword>
<evidence type="ECO:0000256" key="1">
    <source>
        <dbReference type="ARBA" id="ARBA00021095"/>
    </source>
</evidence>
<keyword evidence="2" id="KW-0812">Transmembrane</keyword>
<keyword evidence="2" id="KW-0830">Ubiquinone</keyword>
<organism evidence="3">
    <name type="scientific">Dolicheulota formosensis</name>
    <name type="common">Land snail</name>
    <dbReference type="NCBI Taxonomy" id="1632114"/>
    <lineage>
        <taxon>Eukaryota</taxon>
        <taxon>Metazoa</taxon>
        <taxon>Spiralia</taxon>
        <taxon>Lophotrochozoa</taxon>
        <taxon>Mollusca</taxon>
        <taxon>Gastropoda</taxon>
        <taxon>Heterobranchia</taxon>
        <taxon>Euthyneura</taxon>
        <taxon>Panpulmonata</taxon>
        <taxon>Eupulmonata</taxon>
        <taxon>Stylommatophora</taxon>
        <taxon>Helicina</taxon>
        <taxon>Camaenoidea</taxon>
        <taxon>Camaenidae</taxon>
        <taxon>Bradybaeninae</taxon>
        <taxon>Dolicheulota</taxon>
    </lineage>
</organism>
<feature type="transmembrane region" description="Helical" evidence="2">
    <location>
        <begin position="6"/>
        <end position="24"/>
    </location>
</feature>
<dbReference type="InterPro" id="IPR042106">
    <property type="entry name" value="Nuo/plastoQ_OxRdtase_6_NuoJ"/>
</dbReference>